<dbReference type="AlphaFoldDB" id="A0A9W5XII6"/>
<feature type="domain" description="Rieske" evidence="11">
    <location>
        <begin position="75"/>
        <end position="167"/>
    </location>
</feature>
<dbReference type="PROSITE" id="PS51296">
    <property type="entry name" value="RIESKE"/>
    <property type="match status" value="1"/>
</dbReference>
<feature type="region of interest" description="Disordered" evidence="10">
    <location>
        <begin position="1"/>
        <end position="22"/>
    </location>
</feature>
<keyword evidence="4" id="KW-0479">Metal-binding</keyword>
<dbReference type="GO" id="GO:0051537">
    <property type="term" value="F:2 iron, 2 sulfur cluster binding"/>
    <property type="evidence" value="ECO:0007669"/>
    <property type="project" value="UniProtKB-KW"/>
</dbReference>
<dbReference type="GO" id="GO:0046872">
    <property type="term" value="F:metal ion binding"/>
    <property type="evidence" value="ECO:0007669"/>
    <property type="project" value="UniProtKB-KW"/>
</dbReference>
<organism evidence="12 13">
    <name type="scientific">Micromonospora sediminimaris</name>
    <dbReference type="NCBI Taxonomy" id="547162"/>
    <lineage>
        <taxon>Bacteria</taxon>
        <taxon>Bacillati</taxon>
        <taxon>Actinomycetota</taxon>
        <taxon>Actinomycetes</taxon>
        <taxon>Micromonosporales</taxon>
        <taxon>Micromonosporaceae</taxon>
        <taxon>Micromonospora</taxon>
    </lineage>
</organism>
<evidence type="ECO:0000313" key="12">
    <source>
        <dbReference type="EMBL" id="GIJ31909.1"/>
    </source>
</evidence>
<accession>A0A9W5XII6</accession>
<keyword evidence="6" id="KW-0411">Iron-sulfur</keyword>
<dbReference type="CDD" id="cd03467">
    <property type="entry name" value="Rieske"/>
    <property type="match status" value="1"/>
</dbReference>
<dbReference type="Proteomes" id="UP000607311">
    <property type="component" value="Unassembled WGS sequence"/>
</dbReference>
<dbReference type="PROSITE" id="PS51318">
    <property type="entry name" value="TAT"/>
    <property type="match status" value="1"/>
</dbReference>
<reference evidence="12" key="1">
    <citation type="submission" date="2021-01" db="EMBL/GenBank/DDBJ databases">
        <title>Whole genome shotgun sequence of Verrucosispora sediminis NBRC 107745.</title>
        <authorList>
            <person name="Komaki H."/>
            <person name="Tamura T."/>
        </authorList>
    </citation>
    <scope>NUCLEOTIDE SEQUENCE</scope>
    <source>
        <strain evidence="12">NBRC 107745</strain>
    </source>
</reference>
<dbReference type="GO" id="GO:0016705">
    <property type="term" value="F:oxidoreductase activity, acting on paired donors, with incorporation or reduction of molecular oxygen"/>
    <property type="evidence" value="ECO:0007669"/>
    <property type="project" value="UniProtKB-ARBA"/>
</dbReference>
<gene>
    <name evidence="12" type="ORF">Vse01_10570</name>
</gene>
<dbReference type="InterPro" id="IPR006311">
    <property type="entry name" value="TAT_signal"/>
</dbReference>
<dbReference type="EMBL" id="BOPD01000007">
    <property type="protein sequence ID" value="GIJ31909.1"/>
    <property type="molecule type" value="Genomic_DNA"/>
</dbReference>
<evidence type="ECO:0000256" key="9">
    <source>
        <dbReference type="ARBA" id="ARBA00034078"/>
    </source>
</evidence>
<evidence type="ECO:0000256" key="8">
    <source>
        <dbReference type="ARBA" id="ARBA00029586"/>
    </source>
</evidence>
<name>A0A9W5XII6_9ACTN</name>
<comment type="cofactor">
    <cofactor evidence="9">
        <name>[2Fe-2S] cluster</name>
        <dbReference type="ChEBI" id="CHEBI:190135"/>
    </cofactor>
</comment>
<evidence type="ECO:0000256" key="5">
    <source>
        <dbReference type="ARBA" id="ARBA00023004"/>
    </source>
</evidence>
<dbReference type="GO" id="GO:0004497">
    <property type="term" value="F:monooxygenase activity"/>
    <property type="evidence" value="ECO:0007669"/>
    <property type="project" value="UniProtKB-ARBA"/>
</dbReference>
<dbReference type="InterPro" id="IPR014349">
    <property type="entry name" value="Rieske_Fe-S_prot"/>
</dbReference>
<dbReference type="GO" id="GO:0016020">
    <property type="term" value="C:membrane"/>
    <property type="evidence" value="ECO:0007669"/>
    <property type="project" value="InterPro"/>
</dbReference>
<evidence type="ECO:0000256" key="2">
    <source>
        <dbReference type="ARBA" id="ARBA00015816"/>
    </source>
</evidence>
<feature type="region of interest" description="Disordered" evidence="10">
    <location>
        <begin position="45"/>
        <end position="81"/>
    </location>
</feature>
<proteinExistence type="predicted"/>
<evidence type="ECO:0000259" key="11">
    <source>
        <dbReference type="PROSITE" id="PS51296"/>
    </source>
</evidence>
<evidence type="ECO:0000256" key="6">
    <source>
        <dbReference type="ARBA" id="ARBA00023014"/>
    </source>
</evidence>
<keyword evidence="7" id="KW-1015">Disulfide bond</keyword>
<dbReference type="InterPro" id="IPR005805">
    <property type="entry name" value="Rieske_Fe-S_prot_C"/>
</dbReference>
<dbReference type="InterPro" id="IPR036922">
    <property type="entry name" value="Rieske_2Fe-2S_sf"/>
</dbReference>
<keyword evidence="5" id="KW-0408">Iron</keyword>
<evidence type="ECO:0000313" key="13">
    <source>
        <dbReference type="Proteomes" id="UP000607311"/>
    </source>
</evidence>
<evidence type="ECO:0000256" key="7">
    <source>
        <dbReference type="ARBA" id="ARBA00023157"/>
    </source>
</evidence>
<keyword evidence="3" id="KW-0001">2Fe-2S</keyword>
<dbReference type="InterPro" id="IPR017941">
    <property type="entry name" value="Rieske_2Fe-2S"/>
</dbReference>
<keyword evidence="13" id="KW-1185">Reference proteome</keyword>
<comment type="caution">
    <text evidence="12">The sequence shown here is derived from an EMBL/GenBank/DDBJ whole genome shotgun (WGS) entry which is preliminary data.</text>
</comment>
<sequence length="168" mass="16139">MSEPQGSAGIGDDQVPAGPGVRSRRAVLTGAGAVGAAVVLAACGGEDDDGGAAPSPGPQVTNTGDAGGGDREGAQSLARTTDIPVGGGAVFAAQGVVITQPTAGDFKGFDPVCTHQGCPVSNVDGGTINCTCHGSKFSIEDGSVTAGPATTPLPAKNIKVDGDQIALA</sequence>
<evidence type="ECO:0000256" key="3">
    <source>
        <dbReference type="ARBA" id="ARBA00022714"/>
    </source>
</evidence>
<evidence type="ECO:0000256" key="4">
    <source>
        <dbReference type="ARBA" id="ARBA00022723"/>
    </source>
</evidence>
<dbReference type="SUPFAM" id="SSF50022">
    <property type="entry name" value="ISP domain"/>
    <property type="match status" value="1"/>
</dbReference>
<dbReference type="FunFam" id="2.102.10.10:FF:000016">
    <property type="entry name" value="Nitrite reductase/ring-hydroxylating ferredoxin subunit"/>
    <property type="match status" value="1"/>
</dbReference>
<dbReference type="OrthoDB" id="25106at2"/>
<dbReference type="Pfam" id="PF00355">
    <property type="entry name" value="Rieske"/>
    <property type="match status" value="1"/>
</dbReference>
<dbReference type="PANTHER" id="PTHR10134">
    <property type="entry name" value="CYTOCHROME B-C1 COMPLEX SUBUNIT RIESKE, MITOCHONDRIAL"/>
    <property type="match status" value="1"/>
</dbReference>
<protein>
    <recommendedName>
        <fullName evidence="2">Cytochrome bc1 complex Rieske iron-sulfur subunit</fullName>
    </recommendedName>
    <alternativeName>
        <fullName evidence="8">Cytochrome bc1 reductase complex subunit QcrA</fullName>
    </alternativeName>
</protein>
<evidence type="ECO:0000256" key="10">
    <source>
        <dbReference type="SAM" id="MobiDB-lite"/>
    </source>
</evidence>
<evidence type="ECO:0000256" key="1">
    <source>
        <dbReference type="ARBA" id="ARBA00002494"/>
    </source>
</evidence>
<comment type="function">
    <text evidence="1">Iron-sulfur subunit of the cytochrome bc1 complex, an essential component of the respiratory electron transport chain required for ATP synthesis. The bc1 complex catalyzes the oxidation of menaquinol and the reduction of cytochrome c in the respiratory chain. The bc1 complex operates through a Q-cycle mechanism that couples electron transfer to generation of the proton gradient that drives ATP synthesis.</text>
</comment>
<dbReference type="Gene3D" id="2.102.10.10">
    <property type="entry name" value="Rieske [2Fe-2S] iron-sulphur domain"/>
    <property type="match status" value="1"/>
</dbReference>
<dbReference type="PRINTS" id="PR00162">
    <property type="entry name" value="RIESKE"/>
</dbReference>